<sequence length="88" mass="10163">MGKILLNEVLSHADKLKEEIKKRLKCEIVDFEIVEYESGEIGVHWNATYKSEASYVDIPYKWIVAGIHWGEGLISMYANPTDFLVFNK</sequence>
<evidence type="ECO:0000313" key="1">
    <source>
        <dbReference type="EMBL" id="UYU91641.1"/>
    </source>
</evidence>
<dbReference type="EMBL" id="CP083685">
    <property type="protein sequence ID" value="UYU91641.1"/>
    <property type="molecule type" value="Genomic_DNA"/>
</dbReference>
<protein>
    <submittedName>
        <fullName evidence="1">Uncharacterized protein</fullName>
    </submittedName>
</protein>
<proteinExistence type="predicted"/>
<name>A0AB38UFV4_BACT4</name>
<organism evidence="1 2">
    <name type="scientific">Bacteroides thetaiotaomicron</name>
    <dbReference type="NCBI Taxonomy" id="818"/>
    <lineage>
        <taxon>Bacteria</taxon>
        <taxon>Pseudomonadati</taxon>
        <taxon>Bacteroidota</taxon>
        <taxon>Bacteroidia</taxon>
        <taxon>Bacteroidales</taxon>
        <taxon>Bacteroidaceae</taxon>
        <taxon>Bacteroides</taxon>
    </lineage>
</organism>
<gene>
    <name evidence="1" type="ORF">KQP74_03105</name>
</gene>
<accession>A0AB38UFV4</accession>
<dbReference type="AlphaFoldDB" id="A0AB38UFV4"/>
<reference evidence="1" key="1">
    <citation type="submission" date="2021-06" db="EMBL/GenBank/DDBJ databases">
        <title>Interrogation of the integrated mobile genetic elements in gut-associated Bacteroides with a consensus prediction approach.</title>
        <authorList>
            <person name="Campbell D.E."/>
            <person name="Leigh J.R."/>
            <person name="Kim T."/>
            <person name="England W."/>
            <person name="Whitaker R.J."/>
            <person name="Degnan P.H."/>
        </authorList>
    </citation>
    <scope>NUCLEOTIDE SEQUENCE</scope>
    <source>
        <strain evidence="1">VPI-3443</strain>
    </source>
</reference>
<evidence type="ECO:0000313" key="2">
    <source>
        <dbReference type="Proteomes" id="UP001162960"/>
    </source>
</evidence>
<dbReference type="RefSeq" id="WP_119200406.1">
    <property type="nucleotide sequence ID" value="NZ_CAXSTA010000009.1"/>
</dbReference>
<dbReference type="Proteomes" id="UP001162960">
    <property type="component" value="Chromosome"/>
</dbReference>